<evidence type="ECO:0000256" key="6">
    <source>
        <dbReference type="SAM" id="Coils"/>
    </source>
</evidence>
<evidence type="ECO:0000256" key="5">
    <source>
        <dbReference type="ARBA" id="ARBA00023242"/>
    </source>
</evidence>
<evidence type="ECO:0000256" key="2">
    <source>
        <dbReference type="ARBA" id="ARBA00022723"/>
    </source>
</evidence>
<feature type="domain" description="RPA-interacting protein C-terminal" evidence="8">
    <location>
        <begin position="142"/>
        <end position="199"/>
    </location>
</feature>
<dbReference type="Pfam" id="PF14768">
    <property type="entry name" value="RPA_interact_C"/>
    <property type="match status" value="1"/>
</dbReference>
<gene>
    <name evidence="10" type="primary">LOC108676348</name>
</gene>
<evidence type="ECO:0000313" key="9">
    <source>
        <dbReference type="Proteomes" id="UP000694843"/>
    </source>
</evidence>
<keyword evidence="4" id="KW-0862">Zinc</keyword>
<evidence type="ECO:0000259" key="8">
    <source>
        <dbReference type="Pfam" id="PF14768"/>
    </source>
</evidence>
<dbReference type="GO" id="GO:0006606">
    <property type="term" value="P:protein import into nucleus"/>
    <property type="evidence" value="ECO:0007669"/>
    <property type="project" value="TreeGrafter"/>
</dbReference>
<sequence>MQASISPKMLQHQELYRSARERTPPWKEKFRNQCMQRVRSSRARLLDKFRKCALSDSPMKPSAMDHHQLALALMEGEWDGGVPLHHHLKHGSDEEQEALLEILEEIQAEMKLYSEQLAEDVARFEEADMAQLVSKCQEPEVICPVCQVRPLLHVSQDELSCFCGLRLRGVSLSAVQSSIESTLLLHGAECQHPLAFASTCVPVAPSATADVVSTCLPNTNILVTCACCEWMSFLL</sequence>
<dbReference type="PANTHER" id="PTHR31742:SF1">
    <property type="entry name" value="RPA-INTERACTING PROTEIN"/>
    <property type="match status" value="1"/>
</dbReference>
<dbReference type="KEGG" id="hazt:108676348"/>
<evidence type="ECO:0000256" key="3">
    <source>
        <dbReference type="ARBA" id="ARBA00022771"/>
    </source>
</evidence>
<keyword evidence="2" id="KW-0479">Metal-binding</keyword>
<dbReference type="InterPro" id="IPR028156">
    <property type="entry name" value="RIP"/>
</dbReference>
<name>A0A8B7P4B6_HYAAZ</name>
<keyword evidence="3" id="KW-0863">Zinc-finger</keyword>
<evidence type="ECO:0000259" key="7">
    <source>
        <dbReference type="Pfam" id="PF14766"/>
    </source>
</evidence>
<dbReference type="Pfam" id="PF14766">
    <property type="entry name" value="RPA_interact_N"/>
    <property type="match status" value="1"/>
</dbReference>
<evidence type="ECO:0000313" key="10">
    <source>
        <dbReference type="RefSeq" id="XP_018019901.1"/>
    </source>
</evidence>
<organism evidence="9 10">
    <name type="scientific">Hyalella azteca</name>
    <name type="common">Amphipod</name>
    <dbReference type="NCBI Taxonomy" id="294128"/>
    <lineage>
        <taxon>Eukaryota</taxon>
        <taxon>Metazoa</taxon>
        <taxon>Ecdysozoa</taxon>
        <taxon>Arthropoda</taxon>
        <taxon>Crustacea</taxon>
        <taxon>Multicrustacea</taxon>
        <taxon>Malacostraca</taxon>
        <taxon>Eumalacostraca</taxon>
        <taxon>Peracarida</taxon>
        <taxon>Amphipoda</taxon>
        <taxon>Senticaudata</taxon>
        <taxon>Talitrida</taxon>
        <taxon>Talitroidea</taxon>
        <taxon>Hyalellidae</taxon>
        <taxon>Hyalella</taxon>
    </lineage>
</organism>
<reference evidence="10" key="1">
    <citation type="submission" date="2025-08" db="UniProtKB">
        <authorList>
            <consortium name="RefSeq"/>
        </authorList>
    </citation>
    <scope>IDENTIFICATION</scope>
    <source>
        <tissue evidence="10">Whole organism</tissue>
    </source>
</reference>
<feature type="domain" description="RPA-interacting protein N-terminal" evidence="7">
    <location>
        <begin position="12"/>
        <end position="50"/>
    </location>
</feature>
<dbReference type="Proteomes" id="UP000694843">
    <property type="component" value="Unplaced"/>
</dbReference>
<dbReference type="InterPro" id="IPR028158">
    <property type="entry name" value="RPA_interact_N_dom"/>
</dbReference>
<keyword evidence="9" id="KW-1185">Reference proteome</keyword>
<protein>
    <submittedName>
        <fullName evidence="10">RPA-interacting protein B</fullName>
    </submittedName>
</protein>
<dbReference type="RefSeq" id="XP_018019901.1">
    <property type="nucleotide sequence ID" value="XM_018164412.2"/>
</dbReference>
<feature type="coiled-coil region" evidence="6">
    <location>
        <begin position="96"/>
        <end position="123"/>
    </location>
</feature>
<dbReference type="GeneID" id="108676348"/>
<dbReference type="OrthoDB" id="6362909at2759"/>
<dbReference type="CTD" id="34351"/>
<dbReference type="GO" id="GO:0008270">
    <property type="term" value="F:zinc ion binding"/>
    <property type="evidence" value="ECO:0007669"/>
    <property type="project" value="UniProtKB-KW"/>
</dbReference>
<dbReference type="InterPro" id="IPR028159">
    <property type="entry name" value="RPA_interact_C_dom"/>
</dbReference>
<evidence type="ECO:0000256" key="4">
    <source>
        <dbReference type="ARBA" id="ARBA00022833"/>
    </source>
</evidence>
<dbReference type="AlphaFoldDB" id="A0A8B7P4B6"/>
<keyword evidence="5" id="KW-0539">Nucleus</keyword>
<keyword evidence="6" id="KW-0175">Coiled coil</keyword>
<proteinExistence type="predicted"/>
<dbReference type="GO" id="GO:0005634">
    <property type="term" value="C:nucleus"/>
    <property type="evidence" value="ECO:0007669"/>
    <property type="project" value="UniProtKB-SubCell"/>
</dbReference>
<evidence type="ECO:0000256" key="1">
    <source>
        <dbReference type="ARBA" id="ARBA00004123"/>
    </source>
</evidence>
<dbReference type="OMA" id="ACDSWTV"/>
<dbReference type="PANTHER" id="PTHR31742">
    <property type="entry name" value="RPA-INTERACTING PROTEIN RPAIN"/>
    <property type="match status" value="1"/>
</dbReference>
<comment type="subcellular location">
    <subcellularLocation>
        <location evidence="1">Nucleus</location>
    </subcellularLocation>
</comment>
<accession>A0A8B7P4B6</accession>